<evidence type="ECO:0000313" key="1">
    <source>
        <dbReference type="EMBL" id="KTC77765.1"/>
    </source>
</evidence>
<name>A0A0W0S499_LEGBO</name>
<dbReference type="EMBL" id="LNXU01000001">
    <property type="protein sequence ID" value="KTC77765.1"/>
    <property type="molecule type" value="Genomic_DNA"/>
</dbReference>
<gene>
    <name evidence="1" type="ORF">Lboz_0053</name>
</gene>
<comment type="caution">
    <text evidence="1">The sequence shown here is derived from an EMBL/GenBank/DDBJ whole genome shotgun (WGS) entry which is preliminary data.</text>
</comment>
<sequence length="315" mass="35528">MALLNDKKNDDLSNKLTISQSSVVPEPFFKRHDALFISSNISEKDVYKHYQTLQSTMIDRRNPNNPIKPLMLSKKVHAILHTGEIVDMLAATGITKENLSQVKDIKHIVPRELTVEAKWLDKDKEQANCGRDASVFGDLGILAISKEVSALNIPKMNASAVPETFLRKYGAELISLNQSFTLDDVEYEELKTLFLVEYIWDPAYIEEYVMNQFGGGGVFIETHPFPHVFTPLSPKCSGALTLGFDRADGYFDFASFEIPFGYTMKVRSNVIHSDAFFVGPYAIALTQTDRANSVLLKRDTIEREIERVFLTPVPK</sequence>
<dbReference type="RefSeq" id="WP_058457762.1">
    <property type="nucleotide sequence ID" value="NZ_CAAAIY010000019.1"/>
</dbReference>
<organism evidence="1 2">
    <name type="scientific">Legionella bozemanae</name>
    <name type="common">Fluoribacter bozemanae</name>
    <dbReference type="NCBI Taxonomy" id="447"/>
    <lineage>
        <taxon>Bacteria</taxon>
        <taxon>Pseudomonadati</taxon>
        <taxon>Pseudomonadota</taxon>
        <taxon>Gammaproteobacteria</taxon>
        <taxon>Legionellales</taxon>
        <taxon>Legionellaceae</taxon>
        <taxon>Legionella</taxon>
    </lineage>
</organism>
<proteinExistence type="predicted"/>
<dbReference type="AlphaFoldDB" id="A0A0W0S499"/>
<dbReference type="Proteomes" id="UP000054695">
    <property type="component" value="Unassembled WGS sequence"/>
</dbReference>
<protein>
    <submittedName>
        <fullName evidence="1">Uncharacterized protein</fullName>
    </submittedName>
</protein>
<accession>A0A0W0S499</accession>
<dbReference type="PATRIC" id="fig|447.4.peg.60"/>
<reference evidence="1 2" key="1">
    <citation type="submission" date="2015-11" db="EMBL/GenBank/DDBJ databases">
        <title>Genomic analysis of 38 Legionella species identifies large and diverse effector repertoires.</title>
        <authorList>
            <person name="Burstein D."/>
            <person name="Amaro F."/>
            <person name="Zusman T."/>
            <person name="Lifshitz Z."/>
            <person name="Cohen O."/>
            <person name="Gilbert J.A."/>
            <person name="Pupko T."/>
            <person name="Shuman H.A."/>
            <person name="Segal G."/>
        </authorList>
    </citation>
    <scope>NUCLEOTIDE SEQUENCE [LARGE SCALE GENOMIC DNA]</scope>
    <source>
        <strain evidence="1 2">WIGA</strain>
    </source>
</reference>
<dbReference type="STRING" id="447.Lboz_0053"/>
<keyword evidence="2" id="KW-1185">Reference proteome</keyword>
<evidence type="ECO:0000313" key="2">
    <source>
        <dbReference type="Proteomes" id="UP000054695"/>
    </source>
</evidence>